<reference evidence="4 5" key="1">
    <citation type="submission" date="2024-01" db="EMBL/GenBank/DDBJ databases">
        <authorList>
            <person name="Allen C."/>
            <person name="Tagirdzhanova G."/>
        </authorList>
    </citation>
    <scope>NUCLEOTIDE SEQUENCE [LARGE SCALE GENOMIC DNA]</scope>
</reference>
<feature type="compositionally biased region" description="Polar residues" evidence="1">
    <location>
        <begin position="25"/>
        <end position="37"/>
    </location>
</feature>
<feature type="transmembrane region" description="Helical" evidence="2">
    <location>
        <begin position="125"/>
        <end position="146"/>
    </location>
</feature>
<evidence type="ECO:0000259" key="3">
    <source>
        <dbReference type="PROSITE" id="PS51762"/>
    </source>
</evidence>
<feature type="region of interest" description="Disordered" evidence="1">
    <location>
        <begin position="19"/>
        <end position="83"/>
    </location>
</feature>
<dbReference type="Pfam" id="PF00722">
    <property type="entry name" value="Glyco_hydro_16"/>
    <property type="match status" value="1"/>
</dbReference>
<organism evidence="4 5">
    <name type="scientific">Sporothrix curviconia</name>
    <dbReference type="NCBI Taxonomy" id="1260050"/>
    <lineage>
        <taxon>Eukaryota</taxon>
        <taxon>Fungi</taxon>
        <taxon>Dikarya</taxon>
        <taxon>Ascomycota</taxon>
        <taxon>Pezizomycotina</taxon>
        <taxon>Sordariomycetes</taxon>
        <taxon>Sordariomycetidae</taxon>
        <taxon>Ophiostomatales</taxon>
        <taxon>Ophiostomataceae</taxon>
        <taxon>Sporothrix</taxon>
    </lineage>
</organism>
<protein>
    <recommendedName>
        <fullName evidence="3">GH16 domain-containing protein</fullName>
    </recommendedName>
</protein>
<dbReference type="PROSITE" id="PS51762">
    <property type="entry name" value="GH16_2"/>
    <property type="match status" value="1"/>
</dbReference>
<dbReference type="SUPFAM" id="SSF49899">
    <property type="entry name" value="Concanavalin A-like lectins/glucanases"/>
    <property type="match status" value="1"/>
</dbReference>
<sequence length="496" mass="54929">MDNYSNYDGYYAGERYRDADASHYDGSQTLPQSQGHTTPAVAANPFRDGAEPAEPADPTEQAQPADRDPFATPDASPAISRPLSAAGSGRFVEQPLAHRYFHSRRVAKGDVEKPWLARRDPKEKWVTILPLVGIVLGLAISGVLVWDGLRSVVTHKYCLVLSDDFAQGFRPELWTKEVQVGGFGNGEFEQTTADDENVFVRDGRLWIMATLQDAALVEQDSVINLLANGSCTSTVWTDCVAATNTTAGNSSIVPPTRSGRITTKNSATITYGRVEVTARLPKGDWLWPAIWMLPAGDVYGPWPASGEIDLMESHGNNASYSAGGNNIMSSALHWGPSPAYDAWWRTNNKRSALHTTFADGFNTFGLEWSENYLFTYINSRLLQALYINFDEPLWQRGDFPADSTQANYTKVDTVWAQTGRSNTPFDQPFYLILNTAVGGTNGWFTDNADGKPWLDASPNAKLDFWNARDQWLPTWTQPQMEISSVKMWQQCDGGEL</sequence>
<evidence type="ECO:0000313" key="5">
    <source>
        <dbReference type="Proteomes" id="UP001642405"/>
    </source>
</evidence>
<keyword evidence="5" id="KW-1185">Reference proteome</keyword>
<evidence type="ECO:0000256" key="1">
    <source>
        <dbReference type="SAM" id="MobiDB-lite"/>
    </source>
</evidence>
<keyword evidence="2" id="KW-0472">Membrane</keyword>
<dbReference type="InterPro" id="IPR013320">
    <property type="entry name" value="ConA-like_dom_sf"/>
</dbReference>
<keyword evidence="2" id="KW-1133">Transmembrane helix</keyword>
<dbReference type="Proteomes" id="UP001642405">
    <property type="component" value="Unassembled WGS sequence"/>
</dbReference>
<dbReference type="PANTHER" id="PTHR10963">
    <property type="entry name" value="GLYCOSYL HYDROLASE-RELATED"/>
    <property type="match status" value="1"/>
</dbReference>
<evidence type="ECO:0000256" key="2">
    <source>
        <dbReference type="SAM" id="Phobius"/>
    </source>
</evidence>
<evidence type="ECO:0000313" key="4">
    <source>
        <dbReference type="EMBL" id="CAK7234589.1"/>
    </source>
</evidence>
<dbReference type="PANTHER" id="PTHR10963:SF62">
    <property type="entry name" value="GLUCAN 1,3-BETA-GLUCOSIDASE"/>
    <property type="match status" value="1"/>
</dbReference>
<keyword evidence="2" id="KW-0812">Transmembrane</keyword>
<feature type="domain" description="GH16" evidence="3">
    <location>
        <begin position="163"/>
        <end position="493"/>
    </location>
</feature>
<dbReference type="EMBL" id="CAWUHB010000086">
    <property type="protein sequence ID" value="CAK7234589.1"/>
    <property type="molecule type" value="Genomic_DNA"/>
</dbReference>
<proteinExistence type="predicted"/>
<name>A0ABP0CR41_9PEZI</name>
<comment type="caution">
    <text evidence="4">The sequence shown here is derived from an EMBL/GenBank/DDBJ whole genome shotgun (WGS) entry which is preliminary data.</text>
</comment>
<dbReference type="Gene3D" id="2.60.120.200">
    <property type="match status" value="1"/>
</dbReference>
<dbReference type="InterPro" id="IPR050546">
    <property type="entry name" value="Glycosyl_Hydrlase_16"/>
</dbReference>
<gene>
    <name evidence="4" type="ORF">SCUCBS95973_008987</name>
</gene>
<dbReference type="InterPro" id="IPR000757">
    <property type="entry name" value="Beta-glucanase-like"/>
</dbReference>
<accession>A0ABP0CR41</accession>